<gene>
    <name evidence="2" type="ORF">HETIRDRAFT_475214</name>
</gene>
<dbReference type="InParanoid" id="W4K7J3"/>
<dbReference type="HOGENOM" id="CLU_1227343_0_0_1"/>
<dbReference type="Proteomes" id="UP000030671">
    <property type="component" value="Unassembled WGS sequence"/>
</dbReference>
<organism evidence="2 3">
    <name type="scientific">Heterobasidion irregulare (strain TC 32-1)</name>
    <dbReference type="NCBI Taxonomy" id="747525"/>
    <lineage>
        <taxon>Eukaryota</taxon>
        <taxon>Fungi</taxon>
        <taxon>Dikarya</taxon>
        <taxon>Basidiomycota</taxon>
        <taxon>Agaricomycotina</taxon>
        <taxon>Agaricomycetes</taxon>
        <taxon>Russulales</taxon>
        <taxon>Bondarzewiaceae</taxon>
        <taxon>Heterobasidion</taxon>
        <taxon>Heterobasidion annosum species complex</taxon>
    </lineage>
</organism>
<evidence type="ECO:0000313" key="2">
    <source>
        <dbReference type="EMBL" id="ETW81739.1"/>
    </source>
</evidence>
<feature type="compositionally biased region" description="Low complexity" evidence="1">
    <location>
        <begin position="216"/>
        <end position="226"/>
    </location>
</feature>
<name>W4K7J3_HETIT</name>
<proteinExistence type="predicted"/>
<feature type="compositionally biased region" description="Pro residues" evidence="1">
    <location>
        <begin position="191"/>
        <end position="203"/>
    </location>
</feature>
<feature type="non-terminal residue" evidence="2">
    <location>
        <position position="1"/>
    </location>
</feature>
<feature type="region of interest" description="Disordered" evidence="1">
    <location>
        <begin position="150"/>
        <end position="226"/>
    </location>
</feature>
<dbReference type="AlphaFoldDB" id="W4K7J3"/>
<dbReference type="RefSeq" id="XP_009546351.1">
    <property type="nucleotide sequence ID" value="XM_009548056.1"/>
</dbReference>
<evidence type="ECO:0000256" key="1">
    <source>
        <dbReference type="SAM" id="MobiDB-lite"/>
    </source>
</evidence>
<dbReference type="EMBL" id="KI925458">
    <property type="protein sequence ID" value="ETW81739.1"/>
    <property type="molecule type" value="Genomic_DNA"/>
</dbReference>
<accession>W4K7J3</accession>
<protein>
    <submittedName>
        <fullName evidence="2">Uncharacterized protein</fullName>
    </submittedName>
</protein>
<feature type="compositionally biased region" description="Basic and acidic residues" evidence="1">
    <location>
        <begin position="160"/>
        <end position="170"/>
    </location>
</feature>
<keyword evidence="3" id="KW-1185">Reference proteome</keyword>
<dbReference type="KEGG" id="hir:HETIRDRAFT_475214"/>
<evidence type="ECO:0000313" key="3">
    <source>
        <dbReference type="Proteomes" id="UP000030671"/>
    </source>
</evidence>
<reference evidence="2 3" key="1">
    <citation type="journal article" date="2012" name="New Phytol.">
        <title>Insight into trade-off between wood decay and parasitism from the genome of a fungal forest pathogen.</title>
        <authorList>
            <person name="Olson A."/>
            <person name="Aerts A."/>
            <person name="Asiegbu F."/>
            <person name="Belbahri L."/>
            <person name="Bouzid O."/>
            <person name="Broberg A."/>
            <person name="Canback B."/>
            <person name="Coutinho P.M."/>
            <person name="Cullen D."/>
            <person name="Dalman K."/>
            <person name="Deflorio G."/>
            <person name="van Diepen L.T."/>
            <person name="Dunand C."/>
            <person name="Duplessis S."/>
            <person name="Durling M."/>
            <person name="Gonthier P."/>
            <person name="Grimwood J."/>
            <person name="Fossdal C.G."/>
            <person name="Hansson D."/>
            <person name="Henrissat B."/>
            <person name="Hietala A."/>
            <person name="Himmelstrand K."/>
            <person name="Hoffmeister D."/>
            <person name="Hogberg N."/>
            <person name="James T.Y."/>
            <person name="Karlsson M."/>
            <person name="Kohler A."/>
            <person name="Kues U."/>
            <person name="Lee Y.H."/>
            <person name="Lin Y.C."/>
            <person name="Lind M."/>
            <person name="Lindquist E."/>
            <person name="Lombard V."/>
            <person name="Lucas S."/>
            <person name="Lunden K."/>
            <person name="Morin E."/>
            <person name="Murat C."/>
            <person name="Park J."/>
            <person name="Raffaello T."/>
            <person name="Rouze P."/>
            <person name="Salamov A."/>
            <person name="Schmutz J."/>
            <person name="Solheim H."/>
            <person name="Stahlberg J."/>
            <person name="Velez H."/>
            <person name="de Vries R.P."/>
            <person name="Wiebenga A."/>
            <person name="Woodward S."/>
            <person name="Yakovlev I."/>
            <person name="Garbelotto M."/>
            <person name="Martin F."/>
            <person name="Grigoriev I.V."/>
            <person name="Stenlid J."/>
        </authorList>
    </citation>
    <scope>NUCLEOTIDE SEQUENCE [LARGE SCALE GENOMIC DNA]</scope>
    <source>
        <strain evidence="2 3">TC 32-1</strain>
    </source>
</reference>
<sequence length="226" mass="25324">AIGATLLPTCVDCCIIYHSRCCASFCETSCSHRAVADDPATECSHVCTLELHHVEQSRRPLWRHPVFFRLRPFRLHRSLILRTPGKTSFVDTLLCSADRPARRSRSSSGSSGRSTWRLLGCRRCVCGSRQGHSRYLILLLHELRPRHRLIETPSPPRSIRSNERAHEKKAGPRPSPSPPSGRRPSRRPSRPASPPAPPSPRSPSLPSSAPRRRCPRVPCSSRRPSC</sequence>
<dbReference type="GeneID" id="20677612"/>